<dbReference type="GO" id="GO:0008270">
    <property type="term" value="F:zinc ion binding"/>
    <property type="evidence" value="ECO:0007669"/>
    <property type="project" value="UniProtKB-KW"/>
</dbReference>
<evidence type="ECO:0000313" key="7">
    <source>
        <dbReference type="EMBL" id="CCA23264.1"/>
    </source>
</evidence>
<dbReference type="HOGENOM" id="CLU_308078_0_0_1"/>
<protein>
    <submittedName>
        <fullName evidence="7">Uncharacterized protein AlNc14C187G8359</fullName>
    </submittedName>
</protein>
<accession>F0WPL4</accession>
<proteinExistence type="predicted"/>
<organism evidence="7">
    <name type="scientific">Albugo laibachii Nc14</name>
    <dbReference type="NCBI Taxonomy" id="890382"/>
    <lineage>
        <taxon>Eukaryota</taxon>
        <taxon>Sar</taxon>
        <taxon>Stramenopiles</taxon>
        <taxon>Oomycota</taxon>
        <taxon>Peronosporomycetes</taxon>
        <taxon>Albuginales</taxon>
        <taxon>Albuginaceae</taxon>
        <taxon>Albugo</taxon>
    </lineage>
</organism>
<dbReference type="SUPFAM" id="SSF53098">
    <property type="entry name" value="Ribonuclease H-like"/>
    <property type="match status" value="1"/>
</dbReference>
<name>F0WPL4_9STRA</name>
<keyword evidence="5" id="KW-0539">Nucleus</keyword>
<reference evidence="7" key="2">
    <citation type="submission" date="2011-02" db="EMBL/GenBank/DDBJ databases">
        <authorList>
            <person name="MacLean D."/>
        </authorList>
    </citation>
    <scope>NUCLEOTIDE SEQUENCE</scope>
</reference>
<evidence type="ECO:0000256" key="2">
    <source>
        <dbReference type="ARBA" id="ARBA00022723"/>
    </source>
</evidence>
<feature type="compositionally biased region" description="Polar residues" evidence="6">
    <location>
        <begin position="1018"/>
        <end position="1030"/>
    </location>
</feature>
<keyword evidence="2" id="KW-0479">Metal-binding</keyword>
<dbReference type="InterPro" id="IPR012337">
    <property type="entry name" value="RNaseH-like_sf"/>
</dbReference>
<keyword evidence="3" id="KW-0863">Zinc-finger</keyword>
<evidence type="ECO:0000256" key="5">
    <source>
        <dbReference type="ARBA" id="ARBA00023242"/>
    </source>
</evidence>
<evidence type="ECO:0000256" key="4">
    <source>
        <dbReference type="ARBA" id="ARBA00022833"/>
    </source>
</evidence>
<evidence type="ECO:0000256" key="6">
    <source>
        <dbReference type="SAM" id="MobiDB-lite"/>
    </source>
</evidence>
<gene>
    <name evidence="7" type="primary">AlNc14C187G8359</name>
    <name evidence="7" type="ORF">ALNC14_094070</name>
</gene>
<feature type="region of interest" description="Disordered" evidence="6">
    <location>
        <begin position="869"/>
        <end position="889"/>
    </location>
</feature>
<evidence type="ECO:0000256" key="1">
    <source>
        <dbReference type="ARBA" id="ARBA00004123"/>
    </source>
</evidence>
<sequence length="1030" mass="116137">MDISTHRTTSTAPRSIEPNEDLCFSSGTPVAAANFYVTRVSSFPPDSSLSEGTELASRFLLSAVRSINMHSLQTSEEHDNNHGGDSSHNLSNGTVSAVYKWYEIDSDFHTKRREESHTAHCKLCKQQGKQLRKSVVRFSKSVTSNLWRHLKENHPEVYAKHAKEKKTIQMHRIVSAKRNRRKRKTDNKDEQNVFDLESESNCNSNSVLVEAERNNGSGIKRMKGNDHGLHPRNLYHDYATTLASSDSNGILKDSNHVNRLPTSGDSPLFHSQAHLDHLGRISEAITRFCLCEMVPLNVIRASSFCDMLVECLAPQITCTTEIFSTIDDRNSSFLTCLQQNLYQHIAEYSRKINEQATLDCKLNKVVHLVLTECPFGGNSKKDRYHTEDSFLALFAIGLDQNFILFRRCVRVLQLHNVKGIKSANGSNHAAEHAASEIITAVDQMNLASDNACPQLLFANLQTQSEVVKSLCKNEHVTLVSTITSALQRTVLMSLYGLTYDEEEYERRCDEGLMFLVPFHDVEYRFDTSEHTDHFPGIGSVGDAKHANNTMNGEVLKLTKKLIKLLTEIQSCTEARVHLGNVASVDVKHILNHKIDDVAPTLENLPQIAVIITKLAPSIMESDPVLKSLFRDSKTEKAVMDWCLSEQEWSLTFYLNSILKPFHDSVMKMKAEKFVVSSLLIPTIYTIIEKVENVELVKVEWMALGSSHTNSFPEEFVSELIAFKDLLNRNLRNMFGFFFRVPTVEWSSMRRHSFNTFWVATLLDPRTRPFIVKGPLPAHEFWDLVKTQATDLVLTLKAKANDGDMLMTITENQSSEVDDISQDQDTHQRESKPHREISGASVMEDNDPDTLKSLMDGMWDDALQATLTTRDEGTLGTGVSKSSNGQNPSSIEIAKSSNLLEVEISYYKEVNYLSLRDNPLAMWGQMRWEYPLLAKLARYVLSIPNDCTLGDILNQNGDTDSSRATHMYTPASLHQWRDSLAKNNTDQAGSMDTNDFEQFLCASFNSRLLDKGEAAPDSASKSNKQQPWMSV</sequence>
<evidence type="ECO:0000256" key="3">
    <source>
        <dbReference type="ARBA" id="ARBA00022771"/>
    </source>
</evidence>
<feature type="compositionally biased region" description="Basic and acidic residues" evidence="6">
    <location>
        <begin position="823"/>
        <end position="836"/>
    </location>
</feature>
<comment type="subcellular location">
    <subcellularLocation>
        <location evidence="1">Nucleus</location>
    </subcellularLocation>
</comment>
<feature type="region of interest" description="Disordered" evidence="6">
    <location>
        <begin position="1"/>
        <end position="20"/>
    </location>
</feature>
<dbReference type="AlphaFoldDB" id="F0WPL4"/>
<dbReference type="PANTHER" id="PTHR46481">
    <property type="entry name" value="ZINC FINGER BED DOMAIN-CONTAINING PROTEIN 4"/>
    <property type="match status" value="1"/>
</dbReference>
<feature type="region of interest" description="Disordered" evidence="6">
    <location>
        <begin position="811"/>
        <end position="845"/>
    </location>
</feature>
<feature type="region of interest" description="Disordered" evidence="6">
    <location>
        <begin position="1011"/>
        <end position="1030"/>
    </location>
</feature>
<dbReference type="GO" id="GO:0005634">
    <property type="term" value="C:nucleus"/>
    <property type="evidence" value="ECO:0007669"/>
    <property type="project" value="UniProtKB-SubCell"/>
</dbReference>
<dbReference type="EMBL" id="FR824232">
    <property type="protein sequence ID" value="CCA23264.1"/>
    <property type="molecule type" value="Genomic_DNA"/>
</dbReference>
<reference evidence="7" key="1">
    <citation type="journal article" date="2011" name="PLoS Biol.">
        <title>Gene gain and loss during evolution of obligate parasitism in the white rust pathogen of Arabidopsis thaliana.</title>
        <authorList>
            <person name="Kemen E."/>
            <person name="Gardiner A."/>
            <person name="Schultz-Larsen T."/>
            <person name="Kemen A.C."/>
            <person name="Balmuth A.L."/>
            <person name="Robert-Seilaniantz A."/>
            <person name="Bailey K."/>
            <person name="Holub E."/>
            <person name="Studholme D.J."/>
            <person name="Maclean D."/>
            <person name="Jones J.D."/>
        </authorList>
    </citation>
    <scope>NUCLEOTIDE SEQUENCE</scope>
</reference>
<feature type="compositionally biased region" description="Polar residues" evidence="6">
    <location>
        <begin position="876"/>
        <end position="889"/>
    </location>
</feature>
<dbReference type="PANTHER" id="PTHR46481:SF10">
    <property type="entry name" value="ZINC FINGER BED DOMAIN-CONTAINING PROTEIN 39"/>
    <property type="match status" value="1"/>
</dbReference>
<keyword evidence="4" id="KW-0862">Zinc</keyword>
<dbReference type="InterPro" id="IPR052035">
    <property type="entry name" value="ZnF_BED_domain_contain"/>
</dbReference>
<feature type="compositionally biased region" description="Polar residues" evidence="6">
    <location>
        <begin position="1"/>
        <end position="13"/>
    </location>
</feature>